<organism evidence="2 3">
    <name type="scientific">Clostridium collagenovorans DSM 3089</name>
    <dbReference type="NCBI Taxonomy" id="1121306"/>
    <lineage>
        <taxon>Bacteria</taxon>
        <taxon>Bacillati</taxon>
        <taxon>Bacillota</taxon>
        <taxon>Clostridia</taxon>
        <taxon>Eubacteriales</taxon>
        <taxon>Clostridiaceae</taxon>
        <taxon>Clostridium</taxon>
    </lineage>
</organism>
<keyword evidence="2" id="KW-0575">Peroxidase</keyword>
<gene>
    <name evidence="2" type="ORF">SAMN02745196_01866</name>
</gene>
<dbReference type="SUPFAM" id="SSF69118">
    <property type="entry name" value="AhpD-like"/>
    <property type="match status" value="1"/>
</dbReference>
<evidence type="ECO:0000259" key="1">
    <source>
        <dbReference type="Pfam" id="PF02627"/>
    </source>
</evidence>
<dbReference type="OrthoDB" id="9806086at2"/>
<dbReference type="InterPro" id="IPR029032">
    <property type="entry name" value="AhpD-like"/>
</dbReference>
<dbReference type="PANTHER" id="PTHR33930">
    <property type="entry name" value="ALKYL HYDROPEROXIDE REDUCTASE AHPD"/>
    <property type="match status" value="1"/>
</dbReference>
<proteinExistence type="predicted"/>
<feature type="domain" description="Carboxymuconolactone decarboxylase-like" evidence="1">
    <location>
        <begin position="23"/>
        <end position="98"/>
    </location>
</feature>
<evidence type="ECO:0000313" key="3">
    <source>
        <dbReference type="Proteomes" id="UP000184526"/>
    </source>
</evidence>
<dbReference type="Gene3D" id="1.20.1290.10">
    <property type="entry name" value="AhpD-like"/>
    <property type="match status" value="1"/>
</dbReference>
<keyword evidence="2" id="KW-0560">Oxidoreductase</keyword>
<dbReference type="EMBL" id="FQXP01000006">
    <property type="protein sequence ID" value="SHH90932.1"/>
    <property type="molecule type" value="Genomic_DNA"/>
</dbReference>
<sequence>MKDVRSMAAASGEGMMNLAQANPEAMGALSGFIGAALSEGSISLKTKELIAVAIAAYSRCEYCIVGHVRNAYKVGCTREEIIEAATVAIAFGGGPTAAYTGTTLMDAVNEFEHDFDDVK</sequence>
<dbReference type="GO" id="GO:0051920">
    <property type="term" value="F:peroxiredoxin activity"/>
    <property type="evidence" value="ECO:0007669"/>
    <property type="project" value="InterPro"/>
</dbReference>
<dbReference type="RefSeq" id="WP_072831751.1">
    <property type="nucleotide sequence ID" value="NZ_FQXP01000006.1"/>
</dbReference>
<name>A0A1M5WU46_9CLOT</name>
<dbReference type="STRING" id="1121306.SAMN02745196_01866"/>
<dbReference type="Proteomes" id="UP000184526">
    <property type="component" value="Unassembled WGS sequence"/>
</dbReference>
<accession>A0A1M5WU46</accession>
<dbReference type="AlphaFoldDB" id="A0A1M5WU46"/>
<dbReference type="Pfam" id="PF02627">
    <property type="entry name" value="CMD"/>
    <property type="match status" value="1"/>
</dbReference>
<dbReference type="InterPro" id="IPR003779">
    <property type="entry name" value="CMD-like"/>
</dbReference>
<keyword evidence="3" id="KW-1185">Reference proteome</keyword>
<dbReference type="PANTHER" id="PTHR33930:SF2">
    <property type="entry name" value="BLR3452 PROTEIN"/>
    <property type="match status" value="1"/>
</dbReference>
<protein>
    <submittedName>
        <fullName evidence="2">Alkylhydroperoxidase AhpD family core domain-containing protein</fullName>
    </submittedName>
</protein>
<dbReference type="NCBIfam" id="TIGR00778">
    <property type="entry name" value="ahpD_dom"/>
    <property type="match status" value="1"/>
</dbReference>
<evidence type="ECO:0000313" key="2">
    <source>
        <dbReference type="EMBL" id="SHH90932.1"/>
    </source>
</evidence>
<reference evidence="2 3" key="1">
    <citation type="submission" date="2016-11" db="EMBL/GenBank/DDBJ databases">
        <authorList>
            <person name="Jaros S."/>
            <person name="Januszkiewicz K."/>
            <person name="Wedrychowicz H."/>
        </authorList>
    </citation>
    <scope>NUCLEOTIDE SEQUENCE [LARGE SCALE GENOMIC DNA]</scope>
    <source>
        <strain evidence="2 3">DSM 3089</strain>
    </source>
</reference>
<dbReference type="InterPro" id="IPR004675">
    <property type="entry name" value="AhpD_core"/>
</dbReference>